<evidence type="ECO:0000256" key="1">
    <source>
        <dbReference type="SAM" id="SignalP"/>
    </source>
</evidence>
<sequence>MTKLISRLIICILLLFPARLVAQNSYANKIVSFPAGHSTLKVALNTLSRQTGCVFSYDPTKINDKQEFTFPQLNKQPLKTALQKLLPKPIKFKFTGKYVVLLKPDAAKIDPPVKTPALSVHTVPVNTKTEFKIAESFTIIAATDTIQPIKETSTAYTVNPPADPIPLETSPTVETPVAQTIQKITTATPDTVKSKTTSSIIDLGFAANKHLSGFFAHIGVNQLYAIISTGSDYHKSYHLGLGAGVKFQFTKHWGINIDLIQYALVRGKSYKVNVRAATTELTPMLDFAVVPRLKLFAGPSFYLIKSRYLNGNPTGSLGKYVGYSALLGLKIDLGKSKVRKI</sequence>
<keyword evidence="1" id="KW-0732">Signal</keyword>
<proteinExistence type="predicted"/>
<name>E4T6F2_PALPW</name>
<dbReference type="STRING" id="694427.Palpr_2160"/>
<dbReference type="Gene3D" id="3.55.50.30">
    <property type="match status" value="1"/>
</dbReference>
<dbReference type="Proteomes" id="UP000008718">
    <property type="component" value="Chromosome"/>
</dbReference>
<dbReference type="OrthoDB" id="5505971at2"/>
<organism evidence="2 3">
    <name type="scientific">Paludibacter propionicigenes (strain DSM 17365 / JCM 13257 / WB4)</name>
    <dbReference type="NCBI Taxonomy" id="694427"/>
    <lineage>
        <taxon>Bacteria</taxon>
        <taxon>Pseudomonadati</taxon>
        <taxon>Bacteroidota</taxon>
        <taxon>Bacteroidia</taxon>
        <taxon>Bacteroidales</taxon>
        <taxon>Paludibacteraceae</taxon>
        <taxon>Paludibacter</taxon>
    </lineage>
</organism>
<accession>E4T6F2</accession>
<evidence type="ECO:0008006" key="4">
    <source>
        <dbReference type="Google" id="ProtNLM"/>
    </source>
</evidence>
<dbReference type="HOGENOM" id="CLU_813406_0_0_10"/>
<protein>
    <recommendedName>
        <fullName evidence="4">Outer membrane protein beta-barrel domain-containing protein</fullName>
    </recommendedName>
</protein>
<gene>
    <name evidence="2" type="ordered locus">Palpr_2160</name>
</gene>
<reference key="1">
    <citation type="submission" date="2010-11" db="EMBL/GenBank/DDBJ databases">
        <title>The complete genome of Paludibacter propionicigenes DSM 17365.</title>
        <authorList>
            <consortium name="US DOE Joint Genome Institute (JGI-PGF)"/>
            <person name="Lucas S."/>
            <person name="Copeland A."/>
            <person name="Lapidus A."/>
            <person name="Bruce D."/>
            <person name="Goodwin L."/>
            <person name="Pitluck S."/>
            <person name="Kyrpides N."/>
            <person name="Mavromatis K."/>
            <person name="Ivanova N."/>
            <person name="Munk A.C."/>
            <person name="Brettin T."/>
            <person name="Detter J.C."/>
            <person name="Han C."/>
            <person name="Tapia R."/>
            <person name="Land M."/>
            <person name="Hauser L."/>
            <person name="Markowitz V."/>
            <person name="Cheng J.-F."/>
            <person name="Hugenholtz P."/>
            <person name="Woyke T."/>
            <person name="Wu D."/>
            <person name="Gronow S."/>
            <person name="Wellnitz S."/>
            <person name="Brambilla E."/>
            <person name="Klenk H.-P."/>
            <person name="Eisen J.A."/>
        </authorList>
    </citation>
    <scope>NUCLEOTIDE SEQUENCE</scope>
    <source>
        <strain>WB4</strain>
    </source>
</reference>
<keyword evidence="3" id="KW-1185">Reference proteome</keyword>
<reference evidence="2 3" key="2">
    <citation type="journal article" date="2011" name="Stand. Genomic Sci.">
        <title>Complete genome sequence of Paludibacter propionicigenes type strain (WB4).</title>
        <authorList>
            <person name="Gronow S."/>
            <person name="Munk C."/>
            <person name="Lapidus A."/>
            <person name="Nolan M."/>
            <person name="Lucas S."/>
            <person name="Hammon N."/>
            <person name="Deshpande S."/>
            <person name="Cheng J.F."/>
            <person name="Tapia R."/>
            <person name="Han C."/>
            <person name="Goodwin L."/>
            <person name="Pitluck S."/>
            <person name="Liolios K."/>
            <person name="Ivanova N."/>
            <person name="Mavromatis K."/>
            <person name="Mikhailova N."/>
            <person name="Pati A."/>
            <person name="Chen A."/>
            <person name="Palaniappan K."/>
            <person name="Land M."/>
            <person name="Hauser L."/>
            <person name="Chang Y.J."/>
            <person name="Jeffries C.D."/>
            <person name="Brambilla E."/>
            <person name="Rohde M."/>
            <person name="Goker M."/>
            <person name="Detter J.C."/>
            <person name="Woyke T."/>
            <person name="Bristow J."/>
            <person name="Eisen J.A."/>
            <person name="Markowitz V."/>
            <person name="Hugenholtz P."/>
            <person name="Kyrpides N.C."/>
            <person name="Klenk H.P."/>
        </authorList>
    </citation>
    <scope>NUCLEOTIDE SEQUENCE [LARGE SCALE GENOMIC DNA]</scope>
    <source>
        <strain evidence="3">DSM 17365 / JCM 13257 / WB4</strain>
    </source>
</reference>
<dbReference type="KEGG" id="ppn:Palpr_2160"/>
<dbReference type="EMBL" id="CP002345">
    <property type="protein sequence ID" value="ADQ80296.1"/>
    <property type="molecule type" value="Genomic_DNA"/>
</dbReference>
<dbReference type="AlphaFoldDB" id="E4T6F2"/>
<evidence type="ECO:0000313" key="2">
    <source>
        <dbReference type="EMBL" id="ADQ80296.1"/>
    </source>
</evidence>
<feature type="signal peptide" evidence="1">
    <location>
        <begin position="1"/>
        <end position="22"/>
    </location>
</feature>
<evidence type="ECO:0000313" key="3">
    <source>
        <dbReference type="Proteomes" id="UP000008718"/>
    </source>
</evidence>
<dbReference type="RefSeq" id="WP_013445665.1">
    <property type="nucleotide sequence ID" value="NC_014734.1"/>
</dbReference>
<feature type="chain" id="PRO_5003189207" description="Outer membrane protein beta-barrel domain-containing protein" evidence="1">
    <location>
        <begin position="23"/>
        <end position="341"/>
    </location>
</feature>